<evidence type="ECO:0000256" key="6">
    <source>
        <dbReference type="ARBA" id="ARBA00023326"/>
    </source>
</evidence>
<keyword evidence="4" id="KW-0119">Carbohydrate metabolism</keyword>
<evidence type="ECO:0000256" key="2">
    <source>
        <dbReference type="ARBA" id="ARBA00022801"/>
    </source>
</evidence>
<evidence type="ECO:0000256" key="8">
    <source>
        <dbReference type="SAM" id="SignalP"/>
    </source>
</evidence>
<dbReference type="SUPFAM" id="SSF51445">
    <property type="entry name" value="(Trans)glycosidases"/>
    <property type="match status" value="1"/>
</dbReference>
<organism evidence="10 11">
    <name type="scientific">Pythium insidiosum</name>
    <name type="common">Pythiosis disease agent</name>
    <dbReference type="NCBI Taxonomy" id="114742"/>
    <lineage>
        <taxon>Eukaryota</taxon>
        <taxon>Sar</taxon>
        <taxon>Stramenopiles</taxon>
        <taxon>Oomycota</taxon>
        <taxon>Peronosporomycetes</taxon>
        <taxon>Pythiales</taxon>
        <taxon>Pythiaceae</taxon>
        <taxon>Pythium</taxon>
    </lineage>
</organism>
<feature type="chain" id="PRO_5041913971" description="Glycoside hydrolase family 5 domain-containing protein" evidence="8">
    <location>
        <begin position="28"/>
        <end position="259"/>
    </location>
</feature>
<gene>
    <name evidence="10" type="ORF">P43SY_011304</name>
</gene>
<evidence type="ECO:0000259" key="9">
    <source>
        <dbReference type="Pfam" id="PF00150"/>
    </source>
</evidence>
<dbReference type="AlphaFoldDB" id="A0AAD5Q1K4"/>
<comment type="caution">
    <text evidence="10">The sequence shown here is derived from an EMBL/GenBank/DDBJ whole genome shotgun (WGS) entry which is preliminary data.</text>
</comment>
<dbReference type="PANTHER" id="PTHR35923">
    <property type="entry name" value="MAJOR EXTRACELLULAR ENDOGLUCANASE"/>
    <property type="match status" value="1"/>
</dbReference>
<name>A0AAD5Q1K4_PYTIN</name>
<accession>A0AAD5Q1K4</accession>
<dbReference type="GO" id="GO:0030245">
    <property type="term" value="P:cellulose catabolic process"/>
    <property type="evidence" value="ECO:0007669"/>
    <property type="project" value="UniProtKB-KW"/>
</dbReference>
<keyword evidence="6" id="KW-0624">Polysaccharide degradation</keyword>
<dbReference type="InterPro" id="IPR017853">
    <property type="entry name" value="GH"/>
</dbReference>
<dbReference type="Proteomes" id="UP001209570">
    <property type="component" value="Unassembled WGS sequence"/>
</dbReference>
<proteinExistence type="inferred from homology"/>
<feature type="signal peptide" evidence="8">
    <location>
        <begin position="1"/>
        <end position="27"/>
    </location>
</feature>
<keyword evidence="5 7" id="KW-0326">Glycosidase</keyword>
<evidence type="ECO:0000313" key="10">
    <source>
        <dbReference type="EMBL" id="KAJ0391824.1"/>
    </source>
</evidence>
<evidence type="ECO:0000256" key="4">
    <source>
        <dbReference type="ARBA" id="ARBA00023277"/>
    </source>
</evidence>
<dbReference type="Pfam" id="PF00150">
    <property type="entry name" value="Cellulase"/>
    <property type="match status" value="1"/>
</dbReference>
<evidence type="ECO:0000313" key="11">
    <source>
        <dbReference type="Proteomes" id="UP001209570"/>
    </source>
</evidence>
<keyword evidence="11" id="KW-1185">Reference proteome</keyword>
<sequence length="259" mass="28013">MRATGWWRKTALAALATALALASGAYAADSNDTSPAAPTPTFLDFKSAKGALYADGKRFYIKGVNWFGFETIESVVQGLWPFGTTAGEAFDLLKNYDVNALRLPLALDSILKDQEVDRDQTAGTPSLAGKSYLEVLDYVIGEARARNILVLLVNHRMEAAEPDFPDVAEPKKIIPALKVLAERYCNNAAGWNVIGVDLKNEPKGTATWGTGDASTDWDLQAAEIGNAVLDKCKRWLIFVEGVQTNMAGVTVEWGQAALT</sequence>
<dbReference type="InterPro" id="IPR001547">
    <property type="entry name" value="Glyco_hydro_5"/>
</dbReference>
<feature type="domain" description="Glycoside hydrolase family 5" evidence="9">
    <location>
        <begin position="62"/>
        <end position="253"/>
    </location>
</feature>
<dbReference type="PANTHER" id="PTHR35923:SF2">
    <property type="entry name" value="ENDOGLUCANASE"/>
    <property type="match status" value="1"/>
</dbReference>
<evidence type="ECO:0000256" key="5">
    <source>
        <dbReference type="ARBA" id="ARBA00023295"/>
    </source>
</evidence>
<dbReference type="Gene3D" id="3.20.20.80">
    <property type="entry name" value="Glycosidases"/>
    <property type="match status" value="1"/>
</dbReference>
<reference evidence="10" key="1">
    <citation type="submission" date="2021-12" db="EMBL/GenBank/DDBJ databases">
        <title>Prjna785345.</title>
        <authorList>
            <person name="Rujirawat T."/>
            <person name="Krajaejun T."/>
        </authorList>
    </citation>
    <scope>NUCLEOTIDE SEQUENCE</scope>
    <source>
        <strain evidence="10">Pi057C3</strain>
    </source>
</reference>
<dbReference type="GO" id="GO:0004553">
    <property type="term" value="F:hydrolase activity, hydrolyzing O-glycosyl compounds"/>
    <property type="evidence" value="ECO:0007669"/>
    <property type="project" value="InterPro"/>
</dbReference>
<keyword evidence="3" id="KW-0136">Cellulose degradation</keyword>
<evidence type="ECO:0000256" key="1">
    <source>
        <dbReference type="ARBA" id="ARBA00005641"/>
    </source>
</evidence>
<keyword evidence="8" id="KW-0732">Signal</keyword>
<comment type="similarity">
    <text evidence="1 7">Belongs to the glycosyl hydrolase 5 (cellulase A) family.</text>
</comment>
<dbReference type="EMBL" id="JAKCXM010000821">
    <property type="protein sequence ID" value="KAJ0391824.1"/>
    <property type="molecule type" value="Genomic_DNA"/>
</dbReference>
<keyword evidence="2 7" id="KW-0378">Hydrolase</keyword>
<evidence type="ECO:0000256" key="3">
    <source>
        <dbReference type="ARBA" id="ARBA00023001"/>
    </source>
</evidence>
<evidence type="ECO:0000256" key="7">
    <source>
        <dbReference type="RuleBase" id="RU361153"/>
    </source>
</evidence>
<protein>
    <recommendedName>
        <fullName evidence="9">Glycoside hydrolase family 5 domain-containing protein</fullName>
    </recommendedName>
</protein>